<gene>
    <name evidence="2" type="ORF">SAMN04487993_1006218</name>
</gene>
<accession>A0A1G8LLU2</accession>
<dbReference type="EMBL" id="FNEJ01000006">
    <property type="protein sequence ID" value="SDI56190.1"/>
    <property type="molecule type" value="Genomic_DNA"/>
</dbReference>
<evidence type="ECO:0000259" key="1">
    <source>
        <dbReference type="Pfam" id="PF18454"/>
    </source>
</evidence>
<dbReference type="RefSeq" id="WP_089845996.1">
    <property type="nucleotide sequence ID" value="NZ_FNEJ01000006.1"/>
</dbReference>
<name>A0A1G8LLU2_9RHOB</name>
<reference evidence="2 3" key="1">
    <citation type="submission" date="2016-10" db="EMBL/GenBank/DDBJ databases">
        <authorList>
            <person name="de Groot N.N."/>
        </authorList>
    </citation>
    <scope>NUCLEOTIDE SEQUENCE [LARGE SCALE GENOMIC DNA]</scope>
    <source>
        <strain evidence="2 3">DSM 26424</strain>
    </source>
</reference>
<feature type="domain" description="Major tropism determinant N-terminal" evidence="1">
    <location>
        <begin position="6"/>
        <end position="41"/>
    </location>
</feature>
<dbReference type="AlphaFoldDB" id="A0A1G8LLU2"/>
<dbReference type="OrthoDB" id="7876859at2"/>
<dbReference type="Pfam" id="PF18454">
    <property type="entry name" value="Mtd_N"/>
    <property type="match status" value="1"/>
</dbReference>
<keyword evidence="3" id="KW-1185">Reference proteome</keyword>
<dbReference type="Proteomes" id="UP000199093">
    <property type="component" value="Unassembled WGS sequence"/>
</dbReference>
<dbReference type="Gene3D" id="2.10.10.30">
    <property type="match status" value="1"/>
</dbReference>
<organism evidence="2 3">
    <name type="scientific">Salipiger marinus</name>
    <dbReference type="NCBI Taxonomy" id="555512"/>
    <lineage>
        <taxon>Bacteria</taxon>
        <taxon>Pseudomonadati</taxon>
        <taxon>Pseudomonadota</taxon>
        <taxon>Alphaproteobacteria</taxon>
        <taxon>Rhodobacterales</taxon>
        <taxon>Roseobacteraceae</taxon>
        <taxon>Salipiger</taxon>
    </lineage>
</organism>
<evidence type="ECO:0000313" key="3">
    <source>
        <dbReference type="Proteomes" id="UP000199093"/>
    </source>
</evidence>
<evidence type="ECO:0000313" key="2">
    <source>
        <dbReference type="EMBL" id="SDI56190.1"/>
    </source>
</evidence>
<proteinExistence type="predicted"/>
<dbReference type="InterPro" id="IPR041352">
    <property type="entry name" value="Mtd_N"/>
</dbReference>
<protein>
    <recommendedName>
        <fullName evidence="1">Major tropism determinant N-terminal domain-containing protein</fullName>
    </recommendedName>
</protein>
<sequence>MAQELQLRRGTSAMLDNSVGAFSEVQVDVDTKELRVFDGETLGGFALARKPFNAVSYLLASGESWKPGEVIYSGDFRFEAKASTDTDYDFVNAAQQRLKVLPLGGVLYLDSFGADPDGVLPSTLAFRQFLKANARRGGGHAKAGGFYRLGDPGDPVIDDAPACYSYDVPKSGRDSYFDFRGANFLFTEGTGKWALRIYQLGNNAGWKTPIIDGGFFHAADSLIDPLGCILWDDIGGGNTKGLRFYRWRHSGLKSAVCLFQRNCTSWSENNTHEDMKALDCDRLYDNGARPDSTATASQARTNMDLIFGSTAKSYLIVNRMGMYDSQITRVKGNGQKIAVFRNNGGGIYGSRIKDIDFEQGYEGKTTTSGIMTAGSNVLTLDGETQFGEWMAEGQPVDIAGAGTGGATLKTWITGFTSSSEVTVSHNASESVVGATVTTLPTVCYEEAGPTHQFKTEELSHRNNGRQFDDRKFTGLDRSRRPMTFGALQASGDIETTQGALKGPRLAVGAKVESAATVTLDATDSSVWTTVRDADGNPVQVNRSRVYVQLILSTVISARYRSGSLNDFGTFGGGLIDELRDTDTYTQPLEVRTTGGVLQVHSAADLAAWRGRTLKVHMERYL</sequence>
<dbReference type="STRING" id="555512.SAMN04487993_1006218"/>